<evidence type="ECO:0000313" key="6">
    <source>
        <dbReference type="Proteomes" id="UP000267535"/>
    </source>
</evidence>
<name>A0A3P1SV34_9GAMM</name>
<dbReference type="Gene3D" id="3.40.50.620">
    <property type="entry name" value="HUPs"/>
    <property type="match status" value="1"/>
</dbReference>
<dbReference type="PANTHER" id="PTHR46268">
    <property type="entry name" value="STRESS RESPONSE PROTEIN NHAX"/>
    <property type="match status" value="1"/>
</dbReference>
<keyword evidence="2" id="KW-0547">Nucleotide-binding</keyword>
<dbReference type="InterPro" id="IPR014729">
    <property type="entry name" value="Rossmann-like_a/b/a_fold"/>
</dbReference>
<dbReference type="GO" id="GO:0005524">
    <property type="term" value="F:ATP binding"/>
    <property type="evidence" value="ECO:0007669"/>
    <property type="project" value="UniProtKB-KW"/>
</dbReference>
<protein>
    <submittedName>
        <fullName evidence="5">Universal stress protein</fullName>
    </submittedName>
</protein>
<dbReference type="Proteomes" id="UP000267535">
    <property type="component" value="Unassembled WGS sequence"/>
</dbReference>
<dbReference type="PRINTS" id="PR01438">
    <property type="entry name" value="UNVRSLSTRESS"/>
</dbReference>
<dbReference type="AlphaFoldDB" id="A0A3P1SV34"/>
<dbReference type="PANTHER" id="PTHR46268:SF27">
    <property type="entry name" value="UNIVERSAL STRESS PROTEIN RV2623"/>
    <property type="match status" value="1"/>
</dbReference>
<feature type="domain" description="UspA" evidence="4">
    <location>
        <begin position="5"/>
        <end position="159"/>
    </location>
</feature>
<evidence type="ECO:0000256" key="3">
    <source>
        <dbReference type="ARBA" id="ARBA00022840"/>
    </source>
</evidence>
<organism evidence="5 6">
    <name type="scientific">Amphritea balenae</name>
    <dbReference type="NCBI Taxonomy" id="452629"/>
    <lineage>
        <taxon>Bacteria</taxon>
        <taxon>Pseudomonadati</taxon>
        <taxon>Pseudomonadota</taxon>
        <taxon>Gammaproteobacteria</taxon>
        <taxon>Oceanospirillales</taxon>
        <taxon>Oceanospirillaceae</taxon>
        <taxon>Amphritea</taxon>
    </lineage>
</organism>
<dbReference type="RefSeq" id="WP_124924144.1">
    <property type="nucleotide sequence ID" value="NZ_BMOH01000001.1"/>
</dbReference>
<reference evidence="5 6" key="1">
    <citation type="submission" date="2018-11" db="EMBL/GenBank/DDBJ databases">
        <title>The draft genome sequence of Amphritea balenae JAMM 1525T.</title>
        <authorList>
            <person name="Fang Z."/>
            <person name="Zhang Y."/>
            <person name="Han X."/>
        </authorList>
    </citation>
    <scope>NUCLEOTIDE SEQUENCE [LARGE SCALE GENOMIC DNA]</scope>
    <source>
        <strain evidence="5 6">JAMM 1525</strain>
    </source>
</reference>
<accession>A0A3P1SV34</accession>
<evidence type="ECO:0000313" key="5">
    <source>
        <dbReference type="EMBL" id="RRD01072.1"/>
    </source>
</evidence>
<evidence type="ECO:0000259" key="4">
    <source>
        <dbReference type="Pfam" id="PF00582"/>
    </source>
</evidence>
<dbReference type="InterPro" id="IPR006015">
    <property type="entry name" value="Universal_stress_UspA"/>
</dbReference>
<dbReference type="InterPro" id="IPR006016">
    <property type="entry name" value="UspA"/>
</dbReference>
<keyword evidence="6" id="KW-1185">Reference proteome</keyword>
<dbReference type="SUPFAM" id="SSF52402">
    <property type="entry name" value="Adenine nucleotide alpha hydrolases-like"/>
    <property type="match status" value="1"/>
</dbReference>
<proteinExistence type="inferred from homology"/>
<evidence type="ECO:0000256" key="2">
    <source>
        <dbReference type="ARBA" id="ARBA00022741"/>
    </source>
</evidence>
<gene>
    <name evidence="5" type="ORF">EHS89_00460</name>
</gene>
<comment type="similarity">
    <text evidence="1">Belongs to the universal stress protein A family.</text>
</comment>
<comment type="caution">
    <text evidence="5">The sequence shown here is derived from an EMBL/GenBank/DDBJ whole genome shotgun (WGS) entry which is preliminary data.</text>
</comment>
<keyword evidence="3" id="KW-0067">ATP-binding</keyword>
<evidence type="ECO:0000256" key="1">
    <source>
        <dbReference type="ARBA" id="ARBA00008791"/>
    </source>
</evidence>
<dbReference type="CDD" id="cd00293">
    <property type="entry name" value="USP-like"/>
    <property type="match status" value="1"/>
</dbReference>
<sequence>MLPEVKKILYASDIDKGSRPAFRTAMSLCAHYNSEVTYLHVLESQNASTDNIMKSLLKDESMQALYDKGIENLRVKLSDRIDRFCEAELEAEDGVEVSNISSRIEEGTAWKVILEVAEDMDADLIIMGTRSHTAVGSFLMGSTANKVMQKSTRPVLVVPLFNDAK</sequence>
<dbReference type="EMBL" id="RQXV01000001">
    <property type="protein sequence ID" value="RRD01072.1"/>
    <property type="molecule type" value="Genomic_DNA"/>
</dbReference>
<dbReference type="Pfam" id="PF00582">
    <property type="entry name" value="Usp"/>
    <property type="match status" value="1"/>
</dbReference>
<dbReference type="OrthoDB" id="5877096at2"/>